<gene>
    <name evidence="2" type="ORF">CLV70_107151</name>
</gene>
<dbReference type="InterPro" id="IPR015943">
    <property type="entry name" value="WD40/YVTN_repeat-like_dom_sf"/>
</dbReference>
<dbReference type="EMBL" id="PVZG01000007">
    <property type="protein sequence ID" value="PRY28846.1"/>
    <property type="molecule type" value="Genomic_DNA"/>
</dbReference>
<keyword evidence="3" id="KW-1185">Reference proteome</keyword>
<dbReference type="InterPro" id="IPR002372">
    <property type="entry name" value="PQQ_rpt_dom"/>
</dbReference>
<dbReference type="InterPro" id="IPR011047">
    <property type="entry name" value="Quinoprotein_ADH-like_sf"/>
</dbReference>
<dbReference type="AlphaFoldDB" id="A0A2T0S606"/>
<protein>
    <submittedName>
        <fullName evidence="2">Putative pyrroloquinoline-quinone binding quinoprotein</fullName>
    </submittedName>
</protein>
<dbReference type="SMART" id="SM00564">
    <property type="entry name" value="PQQ"/>
    <property type="match status" value="3"/>
</dbReference>
<accession>A0A2T0S606</accession>
<proteinExistence type="predicted"/>
<dbReference type="InterPro" id="IPR018391">
    <property type="entry name" value="PQQ_b-propeller_rpt"/>
</dbReference>
<evidence type="ECO:0000313" key="3">
    <source>
        <dbReference type="Proteomes" id="UP000239209"/>
    </source>
</evidence>
<name>A0A2T0S606_9ACTN</name>
<reference evidence="2 3" key="1">
    <citation type="submission" date="2018-03" db="EMBL/GenBank/DDBJ databases">
        <title>Genomic Encyclopedia of Archaeal and Bacterial Type Strains, Phase II (KMG-II): from individual species to whole genera.</title>
        <authorList>
            <person name="Goeker M."/>
        </authorList>
    </citation>
    <scope>NUCLEOTIDE SEQUENCE [LARGE SCALE GENOMIC DNA]</scope>
    <source>
        <strain evidence="2 3">DSM 45348</strain>
    </source>
</reference>
<sequence>MTRNLLRALAAVVVLAAAGLIGWRVLAPTEVLEPADEPFPVAAARAPGIAGKLLMAPLVVDDRIRVYAGKRYVKADGPVDAKTMATALWSYRRWPERVSGVVAVGATVVTRWTDGLLVALDGDTGRELWRAGGPAAPGFAGRTGAEAVWAPPGLHVAGTSVLVVAGRRLLALSAADGSRRWTADLPVGCTDPFVTAGGRFVCGEGAWDVISGTPVRGWPPGPSTPLGCDVARSGCAGLRDASGRGWLAGSRRPERVAALDAPDATAAGGLILATASGAVTASGAATWRWAGEARVLGVRADKVVLLTAAFEVVTLDARTGAQLGRFPAYVDDERVEPWKPHLWQVAGGVVAVERLFPDATDDTTEHGHYYTMDPVLLAAI</sequence>
<evidence type="ECO:0000313" key="2">
    <source>
        <dbReference type="EMBL" id="PRY28846.1"/>
    </source>
</evidence>
<dbReference type="SUPFAM" id="SSF50998">
    <property type="entry name" value="Quinoprotein alcohol dehydrogenase-like"/>
    <property type="match status" value="1"/>
</dbReference>
<feature type="domain" description="Pyrrolo-quinoline quinone repeat" evidence="1">
    <location>
        <begin position="114"/>
        <end position="202"/>
    </location>
</feature>
<dbReference type="Gene3D" id="2.130.10.10">
    <property type="entry name" value="YVTN repeat-like/Quinoprotein amine dehydrogenase"/>
    <property type="match status" value="1"/>
</dbReference>
<evidence type="ECO:0000259" key="1">
    <source>
        <dbReference type="Pfam" id="PF13360"/>
    </source>
</evidence>
<organism evidence="2 3">
    <name type="scientific">Pseudosporangium ferrugineum</name>
    <dbReference type="NCBI Taxonomy" id="439699"/>
    <lineage>
        <taxon>Bacteria</taxon>
        <taxon>Bacillati</taxon>
        <taxon>Actinomycetota</taxon>
        <taxon>Actinomycetes</taxon>
        <taxon>Micromonosporales</taxon>
        <taxon>Micromonosporaceae</taxon>
        <taxon>Pseudosporangium</taxon>
    </lineage>
</organism>
<dbReference type="Pfam" id="PF13360">
    <property type="entry name" value="PQQ_2"/>
    <property type="match status" value="1"/>
</dbReference>
<dbReference type="OrthoDB" id="3336893at2"/>
<dbReference type="RefSeq" id="WP_106127446.1">
    <property type="nucleotide sequence ID" value="NZ_PVZG01000007.1"/>
</dbReference>
<comment type="caution">
    <text evidence="2">The sequence shown here is derived from an EMBL/GenBank/DDBJ whole genome shotgun (WGS) entry which is preliminary data.</text>
</comment>
<dbReference type="Proteomes" id="UP000239209">
    <property type="component" value="Unassembled WGS sequence"/>
</dbReference>